<accession>G3AUD5</accession>
<evidence type="ECO:0000256" key="9">
    <source>
        <dbReference type="ARBA" id="ARBA00023316"/>
    </source>
</evidence>
<dbReference type="InterPro" id="IPR021988">
    <property type="entry name" value="BMT1"/>
</dbReference>
<dbReference type="GO" id="GO:0000030">
    <property type="term" value="F:mannosyltransferase activity"/>
    <property type="evidence" value="ECO:0007669"/>
    <property type="project" value="InterPro"/>
</dbReference>
<keyword evidence="9" id="KW-0961">Cell wall biogenesis/degradation</keyword>
<evidence type="ECO:0000256" key="6">
    <source>
        <dbReference type="ARBA" id="ARBA00022968"/>
    </source>
</evidence>
<evidence type="ECO:0000256" key="5">
    <source>
        <dbReference type="ARBA" id="ARBA00022692"/>
    </source>
</evidence>
<keyword evidence="8" id="KW-0472">Membrane</keyword>
<evidence type="ECO:0000256" key="4">
    <source>
        <dbReference type="ARBA" id="ARBA00022679"/>
    </source>
</evidence>
<dbReference type="RefSeq" id="XP_007377482.1">
    <property type="nucleotide sequence ID" value="XM_007377420.1"/>
</dbReference>
<feature type="region of interest" description="Disordered" evidence="10">
    <location>
        <begin position="543"/>
        <end position="576"/>
    </location>
</feature>
<organism evidence="12">
    <name type="scientific">Spathaspora passalidarum (strain NRRL Y-27907 / 11-Y1)</name>
    <dbReference type="NCBI Taxonomy" id="619300"/>
    <lineage>
        <taxon>Eukaryota</taxon>
        <taxon>Fungi</taxon>
        <taxon>Dikarya</taxon>
        <taxon>Ascomycota</taxon>
        <taxon>Saccharomycotina</taxon>
        <taxon>Pichiomycetes</taxon>
        <taxon>Debaryomycetaceae</taxon>
        <taxon>Spathaspora</taxon>
    </lineage>
</organism>
<keyword evidence="3" id="KW-0328">Glycosyltransferase</keyword>
<dbReference type="Proteomes" id="UP000000709">
    <property type="component" value="Unassembled WGS sequence"/>
</dbReference>
<dbReference type="HOGENOM" id="CLU_013841_1_1_1"/>
<evidence type="ECO:0000256" key="3">
    <source>
        <dbReference type="ARBA" id="ARBA00022676"/>
    </source>
</evidence>
<evidence type="ECO:0000256" key="2">
    <source>
        <dbReference type="ARBA" id="ARBA00009486"/>
    </source>
</evidence>
<sequence length="576" mass="66742">MKSLVEKYVPQTFTFKVSEQEHGKTCQYINGTGILHCDDPSGLSNTTVYGDYHKHPLSLYSSLHQFTQCEETNTLYSLNISKPRLFIEDFNKMAAVLVDQLKNDDAFKDLSPFFQGKIPRMIRTDTVSKHFFKFAATSVWLEEHRVHFMVSRVLFSRTGVKWVPQLSLLYAETFNQNWEPVDFELKVQGETMKFPSFLPIPFYHNVKHMKKRWYGPEDARILLVKNEDGKDEPLVIFNAHHRRFNESYIEQHGPIPFIHYRSMFIAWPFRFELGKKATDSMPDQKYNTTRFNKARELRIEGKERQIVEKNWTPFIDTSERTIHDSHLHIVYDWEYLQVLKCQLTNLTSDSMSYCKVIFTTPGQGDVGPIRGGTELIPLSQVSTSTAPVWVGFLRTHILKCGCGREMYRPHLVVFRRHGDNFKVSHLSSSLGLDVPIQSARYMSRLCTGGDPNILMPNGISTWVYDKNTDTDYLTLSMSTGDVDNLLIDLKNIGKLVETQLEIGQGWSNDAESSLNMNACVLESSVEFCWNYGDEIKKEFLRKVQKQERKKRPAKQKQQQQQQKQKQQSSKQPDVLG</sequence>
<keyword evidence="7" id="KW-1133">Transmembrane helix</keyword>
<evidence type="ECO:0000256" key="10">
    <source>
        <dbReference type="SAM" id="MobiDB-lite"/>
    </source>
</evidence>
<proteinExistence type="inferred from homology"/>
<dbReference type="InParanoid" id="G3AUD5"/>
<reference evidence="11 12" key="1">
    <citation type="journal article" date="2011" name="Proc. Natl. Acad. Sci. U.S.A.">
        <title>Comparative genomics of xylose-fermenting fungi for enhanced biofuel production.</title>
        <authorList>
            <person name="Wohlbach D.J."/>
            <person name="Kuo A."/>
            <person name="Sato T.K."/>
            <person name="Potts K.M."/>
            <person name="Salamov A.A."/>
            <person name="LaButti K.M."/>
            <person name="Sun H."/>
            <person name="Clum A."/>
            <person name="Pangilinan J.L."/>
            <person name="Lindquist E.A."/>
            <person name="Lucas S."/>
            <person name="Lapidus A."/>
            <person name="Jin M."/>
            <person name="Gunawan C."/>
            <person name="Balan V."/>
            <person name="Dale B.E."/>
            <person name="Jeffries T.W."/>
            <person name="Zinkel R."/>
            <person name="Barry K.W."/>
            <person name="Grigoriev I.V."/>
            <person name="Gasch A.P."/>
        </authorList>
    </citation>
    <scope>NUCLEOTIDE SEQUENCE [LARGE SCALE GENOMIC DNA]</scope>
    <source>
        <strain evidence="12">NRRL Y-27907 / 11-Y1</strain>
    </source>
</reference>
<dbReference type="EMBL" id="GL996505">
    <property type="protein sequence ID" value="EGW30511.1"/>
    <property type="molecule type" value="Genomic_DNA"/>
</dbReference>
<keyword evidence="4" id="KW-0808">Transferase</keyword>
<dbReference type="AlphaFoldDB" id="G3AUD5"/>
<comment type="similarity">
    <text evidence="2">Belongs to the BMT family.</text>
</comment>
<feature type="compositionally biased region" description="Low complexity" evidence="10">
    <location>
        <begin position="555"/>
        <end position="576"/>
    </location>
</feature>
<dbReference type="OrthoDB" id="3631276at2759"/>
<dbReference type="GO" id="GO:0071555">
    <property type="term" value="P:cell wall organization"/>
    <property type="evidence" value="ECO:0007669"/>
    <property type="project" value="UniProtKB-KW"/>
</dbReference>
<evidence type="ECO:0000313" key="12">
    <source>
        <dbReference type="Proteomes" id="UP000000709"/>
    </source>
</evidence>
<evidence type="ECO:0000256" key="1">
    <source>
        <dbReference type="ARBA" id="ARBA00004606"/>
    </source>
</evidence>
<name>G3AUD5_SPAPN</name>
<comment type="subcellular location">
    <subcellularLocation>
        <location evidence="1">Membrane</location>
        <topology evidence="1">Single-pass type II membrane protein</topology>
    </subcellularLocation>
</comment>
<dbReference type="KEGG" id="spaa:SPAPADRAFT_143089"/>
<keyword evidence="5" id="KW-0812">Transmembrane</keyword>
<dbReference type="GO" id="GO:0016020">
    <property type="term" value="C:membrane"/>
    <property type="evidence" value="ECO:0007669"/>
    <property type="project" value="UniProtKB-SubCell"/>
</dbReference>
<evidence type="ECO:0000256" key="7">
    <source>
        <dbReference type="ARBA" id="ARBA00022989"/>
    </source>
</evidence>
<dbReference type="OMA" id="VYIVYQW"/>
<keyword evidence="12" id="KW-1185">Reference proteome</keyword>
<evidence type="ECO:0000313" key="11">
    <source>
        <dbReference type="EMBL" id="EGW30511.1"/>
    </source>
</evidence>
<dbReference type="GeneID" id="18870518"/>
<dbReference type="STRING" id="619300.G3AUD5"/>
<dbReference type="Pfam" id="PF12141">
    <property type="entry name" value="BMT"/>
    <property type="match status" value="1"/>
</dbReference>
<keyword evidence="6" id="KW-0735">Signal-anchor</keyword>
<protein>
    <submittedName>
        <fullName evidence="11">Uncharacterized protein</fullName>
    </submittedName>
</protein>
<evidence type="ECO:0000256" key="8">
    <source>
        <dbReference type="ARBA" id="ARBA00023136"/>
    </source>
</evidence>
<dbReference type="eggNOG" id="ENOG502QTZG">
    <property type="taxonomic scope" value="Eukaryota"/>
</dbReference>
<gene>
    <name evidence="11" type="ORF">SPAPADRAFT_143089</name>
</gene>